<dbReference type="InterPro" id="IPR048977">
    <property type="entry name" value="SsfX3-like_N"/>
</dbReference>
<dbReference type="AlphaFoldDB" id="A0A094SCS2"/>
<feature type="domain" description="SsfX3-like N-terminal" evidence="2">
    <location>
        <begin position="23"/>
        <end position="105"/>
    </location>
</feature>
<dbReference type="InterPro" id="IPR013830">
    <property type="entry name" value="SGNH_hydro"/>
</dbReference>
<evidence type="ECO:0000313" key="3">
    <source>
        <dbReference type="EMBL" id="KGA15913.1"/>
    </source>
</evidence>
<name>A0A094SCS2_9ZZZZ</name>
<organism evidence="3">
    <name type="scientific">freshwater metagenome</name>
    <dbReference type="NCBI Taxonomy" id="449393"/>
    <lineage>
        <taxon>unclassified sequences</taxon>
        <taxon>metagenomes</taxon>
        <taxon>ecological metagenomes</taxon>
    </lineage>
</organism>
<dbReference type="EMBL" id="JNSK01000080">
    <property type="protein sequence ID" value="KGA15913.1"/>
    <property type="molecule type" value="Genomic_DNA"/>
</dbReference>
<dbReference type="SUPFAM" id="SSF52266">
    <property type="entry name" value="SGNH hydrolase"/>
    <property type="match status" value="1"/>
</dbReference>
<evidence type="ECO:0000259" key="2">
    <source>
        <dbReference type="Pfam" id="PF21181"/>
    </source>
</evidence>
<comment type="caution">
    <text evidence="3">The sequence shown here is derived from an EMBL/GenBank/DDBJ whole genome shotgun (WGS) entry which is preliminary data.</text>
</comment>
<dbReference type="Pfam" id="PF21181">
    <property type="entry name" value="SsfX3_N"/>
    <property type="match status" value="1"/>
</dbReference>
<dbReference type="Pfam" id="PF13472">
    <property type="entry name" value="Lipase_GDSL_2"/>
    <property type="match status" value="1"/>
</dbReference>
<evidence type="ECO:0000259" key="1">
    <source>
        <dbReference type="Pfam" id="PF13472"/>
    </source>
</evidence>
<dbReference type="InterPro" id="IPR036514">
    <property type="entry name" value="SGNH_hydro_sf"/>
</dbReference>
<feature type="domain" description="SGNH hydrolase-type esterase" evidence="1">
    <location>
        <begin position="179"/>
        <end position="363"/>
    </location>
</feature>
<protein>
    <submittedName>
        <fullName evidence="3">Uncharacterized protein</fullName>
    </submittedName>
</protein>
<proteinExistence type="predicted"/>
<dbReference type="Gene3D" id="2.60.120.260">
    <property type="entry name" value="Galactose-binding domain-like"/>
    <property type="match status" value="1"/>
</dbReference>
<sequence length="376" mass="41685">MFTYPILDSKIEIVGALGYDKGADGWVTPRRLPDWTRIQFADAGIERFLKFPSGVRIRFRTSADQISLKVLVSKMVITGLAEDKRPAAFDLLVDGKEVQSLTADHGNVLRLTAGVTAVFVETIEPGDPDILTFSQLGDNEKDIEIWLPSSAIVELKELTASKEILPARPSGKKKWVHYGSSISHCVEAVKPMDIWPVRAAQLMNLDVINFGFAGECQLDGFAARSIANTPADFISLKLGINLVNADSMRERAFIPAVHSLLDTIREKHPTTPILIISPIWCPFHETTPGPIMIDGDSLFAKERPAELAGGVLTLVRIREILEEVVSKRADKNLHYMNGLELMNEGDVDLMPDKLHPNSAGYRLMAERFAKLQTIKF</sequence>
<dbReference type="Gene3D" id="3.40.50.1110">
    <property type="entry name" value="SGNH hydrolase"/>
    <property type="match status" value="1"/>
</dbReference>
<reference evidence="3" key="1">
    <citation type="submission" date="2014-05" db="EMBL/GenBank/DDBJ databases">
        <title>Key roles for freshwater Actinobacteria revealed by deep metagenomic sequencing.</title>
        <authorList>
            <person name="Ghai R."/>
            <person name="Mizuno C.M."/>
            <person name="Picazo A."/>
            <person name="Camacho A."/>
            <person name="Rodriguez-Valera F."/>
        </authorList>
    </citation>
    <scope>NUCLEOTIDE SEQUENCE</scope>
</reference>
<accession>A0A094SCS2</accession>
<gene>
    <name evidence="3" type="ORF">GM50_15930</name>
</gene>